<protein>
    <recommendedName>
        <fullName evidence="3">Phage baseplate assembly protein W</fullName>
    </recommendedName>
</protein>
<name>A0A1H7U971_9BACT</name>
<sequence>MKDMLGKDICVLPYMTAHDAAEVDFAVVSRPDTSRKAPSGSSLDDIAVVEERRNLAQAIILRLLTPKGSLASLGHAAYGSRLTELIGRPKTKAIRNLCRLYVLETLAQEPRIEPKAVSFQFDETAESIDNLVFTCQVKPLNSQDPLAISLEVSL</sequence>
<keyword evidence="2" id="KW-1185">Reference proteome</keyword>
<dbReference type="Proteomes" id="UP000198744">
    <property type="component" value="Unassembled WGS sequence"/>
</dbReference>
<evidence type="ECO:0000313" key="1">
    <source>
        <dbReference type="EMBL" id="SEL93630.1"/>
    </source>
</evidence>
<proteinExistence type="predicted"/>
<gene>
    <name evidence="1" type="ORF">SAMN04489760_10153</name>
</gene>
<dbReference type="STRING" id="43775.SAMN04489760_10153"/>
<dbReference type="SUPFAM" id="SSF160719">
    <property type="entry name" value="gpW/gp25-like"/>
    <property type="match status" value="1"/>
</dbReference>
<dbReference type="OrthoDB" id="4829041at2"/>
<dbReference type="Gene3D" id="3.10.450.40">
    <property type="match status" value="1"/>
</dbReference>
<dbReference type="AlphaFoldDB" id="A0A1H7U971"/>
<accession>A0A1H7U971</accession>
<dbReference type="EMBL" id="FOBS01000001">
    <property type="protein sequence ID" value="SEL93630.1"/>
    <property type="molecule type" value="Genomic_DNA"/>
</dbReference>
<organism evidence="1 2">
    <name type="scientific">Syntrophus gentianae</name>
    <dbReference type="NCBI Taxonomy" id="43775"/>
    <lineage>
        <taxon>Bacteria</taxon>
        <taxon>Pseudomonadati</taxon>
        <taxon>Thermodesulfobacteriota</taxon>
        <taxon>Syntrophia</taxon>
        <taxon>Syntrophales</taxon>
        <taxon>Syntrophaceae</taxon>
        <taxon>Syntrophus</taxon>
    </lineage>
</organism>
<dbReference type="RefSeq" id="WP_093881776.1">
    <property type="nucleotide sequence ID" value="NZ_FOBS01000001.1"/>
</dbReference>
<evidence type="ECO:0000313" key="2">
    <source>
        <dbReference type="Proteomes" id="UP000198744"/>
    </source>
</evidence>
<evidence type="ECO:0008006" key="3">
    <source>
        <dbReference type="Google" id="ProtNLM"/>
    </source>
</evidence>
<reference evidence="1 2" key="1">
    <citation type="submission" date="2016-10" db="EMBL/GenBank/DDBJ databases">
        <authorList>
            <person name="de Groot N.N."/>
        </authorList>
    </citation>
    <scope>NUCLEOTIDE SEQUENCE [LARGE SCALE GENOMIC DNA]</scope>
    <source>
        <strain evidence="1 2">DSM 8423</strain>
    </source>
</reference>